<dbReference type="Pfam" id="PF16499">
    <property type="entry name" value="Melibiase_2"/>
    <property type="match status" value="2"/>
</dbReference>
<dbReference type="InterPro" id="IPR013783">
    <property type="entry name" value="Ig-like_fold"/>
</dbReference>
<dbReference type="PANTHER" id="PTHR11452:SF33">
    <property type="entry name" value="ALPHA-GALACTOSIDASE 2"/>
    <property type="match status" value="1"/>
</dbReference>
<evidence type="ECO:0000256" key="3">
    <source>
        <dbReference type="ARBA" id="ARBA00022801"/>
    </source>
</evidence>
<evidence type="ECO:0000256" key="6">
    <source>
        <dbReference type="RuleBase" id="RU361168"/>
    </source>
</evidence>
<dbReference type="SUPFAM" id="SSF49785">
    <property type="entry name" value="Galactose-binding domain-like"/>
    <property type="match status" value="1"/>
</dbReference>
<dbReference type="Gene3D" id="3.20.20.70">
    <property type="entry name" value="Aldolase class I"/>
    <property type="match status" value="1"/>
</dbReference>
<dbReference type="Gene3D" id="2.60.120.260">
    <property type="entry name" value="Galactose-binding domain-like"/>
    <property type="match status" value="1"/>
</dbReference>
<dbReference type="CDD" id="cd04081">
    <property type="entry name" value="CBM35_galactosidase-like"/>
    <property type="match status" value="1"/>
</dbReference>
<dbReference type="EC" id="3.2.1.22" evidence="6"/>
<dbReference type="Gene3D" id="2.60.40.10">
    <property type="entry name" value="Immunoglobulins"/>
    <property type="match status" value="1"/>
</dbReference>
<dbReference type="RefSeq" id="WP_273939215.1">
    <property type="nucleotide sequence ID" value="NZ_CP097263.1"/>
</dbReference>
<comment type="caution">
    <text evidence="10">The sequence shown here is derived from an EMBL/GenBank/DDBJ whole genome shotgun (WGS) entry which is preliminary data.</text>
</comment>
<dbReference type="Pfam" id="PF00041">
    <property type="entry name" value="fn3"/>
    <property type="match status" value="1"/>
</dbReference>
<dbReference type="InterPro" id="IPR005084">
    <property type="entry name" value="CBM6"/>
</dbReference>
<organism evidence="10 11">
    <name type="scientific">Kutzneria chonburiensis</name>
    <dbReference type="NCBI Taxonomy" id="1483604"/>
    <lineage>
        <taxon>Bacteria</taxon>
        <taxon>Bacillati</taxon>
        <taxon>Actinomycetota</taxon>
        <taxon>Actinomycetes</taxon>
        <taxon>Pseudonocardiales</taxon>
        <taxon>Pseudonocardiaceae</taxon>
        <taxon>Kutzneria</taxon>
    </lineage>
</organism>
<gene>
    <name evidence="10" type="ORF">ACFFH7_03025</name>
</gene>
<evidence type="ECO:0000313" key="10">
    <source>
        <dbReference type="EMBL" id="MFC0540434.1"/>
    </source>
</evidence>
<dbReference type="CDD" id="cd00063">
    <property type="entry name" value="FN3"/>
    <property type="match status" value="1"/>
</dbReference>
<dbReference type="EMBL" id="JBHLUD010000001">
    <property type="protein sequence ID" value="MFC0540434.1"/>
    <property type="molecule type" value="Genomic_DNA"/>
</dbReference>
<dbReference type="InterPro" id="IPR036116">
    <property type="entry name" value="FN3_sf"/>
</dbReference>
<sequence length="687" mass="72430">MSRRTTRLLTAAAAALLAITVVQVPLADAAADAKAPAKADSAATPYMGWSSWSLESTNYPGVNPTGPASWLNEANVIKQTDVVAAKLKSHGYNYVNVDAGWLGGFDGNARPLANATTFPHGMKYLGDYIHRKGLKFGAYLAVGLDIRAYNNGNSPIAGAGGCFTRNLVYSDLRTTNGWNSSYKIDFSNPCSQAYINSIATELAGWGVDFLKLDGVGPGSFQGGANYDNTSDVKAWNTALAKTGRKIQFVISWGLSHRQADIWKANSNGARVETDVECYCDTIVTWNNSVKQRFTDVVQWIPDSGPGYWNNLDSLDVGNGQMDGISEAERQTYMTLWAIEAAPLYAGDDLTKLDAYGLSLLTNDEVIAVDQAGIAAKPVDQSSQQQVWYARQKDGSYTVALFNLGDSTATVTANLAQLGINGTAKVRDLWSHKDLTSANGTVSASLPTHGSQLLKITPNAKDNAPNPPGNLHAVAATGTTAAGNSVTLSWDASYSGSTAAKSYEVYNGTNRLLTTAGTSVTVASLAPSSTFDFNVVAVTKDGKKSLPSNHLNVSTADKNGSINYEGEAAVNIVSGGASINGCGPCSGGKKVGNLGGTGHLTFPNVWAPKDGTYLMTVSYVDGDSGRTAQVTVNGVAFRLPMAGSNDNDWDTPQTVVVPITLKSGGSNVVEFNGPTPNDYVADIDKITI</sequence>
<protein>
    <recommendedName>
        <fullName evidence="6">Alpha-galactosidase</fullName>
        <ecNumber evidence="6">3.2.1.22</ecNumber>
    </recommendedName>
    <alternativeName>
        <fullName evidence="6">Melibiase</fullName>
    </alternativeName>
</protein>
<dbReference type="SUPFAM" id="SSF51011">
    <property type="entry name" value="Glycosyl hydrolase domain"/>
    <property type="match status" value="1"/>
</dbReference>
<dbReference type="InterPro" id="IPR017853">
    <property type="entry name" value="GH"/>
</dbReference>
<evidence type="ECO:0000313" key="11">
    <source>
        <dbReference type="Proteomes" id="UP001589810"/>
    </source>
</evidence>
<dbReference type="PRINTS" id="PR00740">
    <property type="entry name" value="GLHYDRLASE27"/>
</dbReference>
<evidence type="ECO:0000256" key="2">
    <source>
        <dbReference type="ARBA" id="ARBA00022729"/>
    </source>
</evidence>
<feature type="domain" description="Fibronectin type-III" evidence="8">
    <location>
        <begin position="466"/>
        <end position="557"/>
    </location>
</feature>
<keyword evidence="2 7" id="KW-0732">Signal</keyword>
<keyword evidence="4 6" id="KW-0326">Glycosidase</keyword>
<dbReference type="Pfam" id="PF17801">
    <property type="entry name" value="Melibiase_C"/>
    <property type="match status" value="1"/>
</dbReference>
<feature type="domain" description="CBM6" evidence="9">
    <location>
        <begin position="561"/>
        <end position="687"/>
    </location>
</feature>
<evidence type="ECO:0000256" key="7">
    <source>
        <dbReference type="SAM" id="SignalP"/>
    </source>
</evidence>
<dbReference type="PANTHER" id="PTHR11452">
    <property type="entry name" value="ALPHA-GALACTOSIDASE/ALPHA-N-ACETYLGALACTOSAMINIDASE"/>
    <property type="match status" value="1"/>
</dbReference>
<keyword evidence="3 6" id="KW-0378">Hydrolase</keyword>
<keyword evidence="5" id="KW-0119">Carbohydrate metabolism</keyword>
<dbReference type="InterPro" id="IPR003961">
    <property type="entry name" value="FN3_dom"/>
</dbReference>
<comment type="catalytic activity">
    <reaction evidence="6">
        <text>Hydrolysis of terminal, non-reducing alpha-D-galactose residues in alpha-D-galactosides, including galactose oligosaccharides, galactomannans and galactolipids.</text>
        <dbReference type="EC" id="3.2.1.22"/>
    </reaction>
</comment>
<evidence type="ECO:0000259" key="8">
    <source>
        <dbReference type="PROSITE" id="PS50853"/>
    </source>
</evidence>
<dbReference type="PROSITE" id="PS50853">
    <property type="entry name" value="FN3"/>
    <property type="match status" value="1"/>
</dbReference>
<dbReference type="SMART" id="SM00060">
    <property type="entry name" value="FN3"/>
    <property type="match status" value="1"/>
</dbReference>
<proteinExistence type="inferred from homology"/>
<evidence type="ECO:0000256" key="5">
    <source>
        <dbReference type="ARBA" id="ARBA00023326"/>
    </source>
</evidence>
<feature type="chain" id="PRO_5046633771" description="Alpha-galactosidase" evidence="7">
    <location>
        <begin position="28"/>
        <end position="687"/>
    </location>
</feature>
<evidence type="ECO:0000256" key="1">
    <source>
        <dbReference type="ARBA" id="ARBA00009743"/>
    </source>
</evidence>
<keyword evidence="6" id="KW-1015">Disulfide bond</keyword>
<keyword evidence="11" id="KW-1185">Reference proteome</keyword>
<dbReference type="SUPFAM" id="SSF49265">
    <property type="entry name" value="Fibronectin type III"/>
    <property type="match status" value="1"/>
</dbReference>
<dbReference type="Gene3D" id="2.60.40.1180">
    <property type="entry name" value="Golgi alpha-mannosidase II"/>
    <property type="match status" value="1"/>
</dbReference>
<dbReference type="Proteomes" id="UP001589810">
    <property type="component" value="Unassembled WGS sequence"/>
</dbReference>
<keyword evidence="5" id="KW-0624">Polysaccharide degradation</keyword>
<accession>A0ABV6MJS3</accession>
<dbReference type="InterPro" id="IPR013780">
    <property type="entry name" value="Glyco_hydro_b"/>
</dbReference>
<feature type="signal peptide" evidence="7">
    <location>
        <begin position="1"/>
        <end position="27"/>
    </location>
</feature>
<reference evidence="10 11" key="1">
    <citation type="submission" date="2024-09" db="EMBL/GenBank/DDBJ databases">
        <authorList>
            <person name="Sun Q."/>
            <person name="Mori K."/>
        </authorList>
    </citation>
    <scope>NUCLEOTIDE SEQUENCE [LARGE SCALE GENOMIC DNA]</scope>
    <source>
        <strain evidence="10 11">TBRC 1432</strain>
    </source>
</reference>
<dbReference type="InterPro" id="IPR008979">
    <property type="entry name" value="Galactose-bd-like_sf"/>
</dbReference>
<dbReference type="SUPFAM" id="SSF51445">
    <property type="entry name" value="(Trans)glycosidases"/>
    <property type="match status" value="1"/>
</dbReference>
<name>A0ABV6MJS3_9PSEU</name>
<dbReference type="InterPro" id="IPR041233">
    <property type="entry name" value="Melibiase_C"/>
</dbReference>
<dbReference type="CDD" id="cd14792">
    <property type="entry name" value="GH27"/>
    <property type="match status" value="1"/>
</dbReference>
<dbReference type="PROSITE" id="PS51175">
    <property type="entry name" value="CBM6"/>
    <property type="match status" value="1"/>
</dbReference>
<comment type="similarity">
    <text evidence="1 6">Belongs to the glycosyl hydrolase 27 family.</text>
</comment>
<dbReference type="InterPro" id="IPR002241">
    <property type="entry name" value="Glyco_hydro_27"/>
</dbReference>
<evidence type="ECO:0000259" key="9">
    <source>
        <dbReference type="PROSITE" id="PS51175"/>
    </source>
</evidence>
<dbReference type="InterPro" id="IPR013785">
    <property type="entry name" value="Aldolase_TIM"/>
</dbReference>
<evidence type="ECO:0000256" key="4">
    <source>
        <dbReference type="ARBA" id="ARBA00023295"/>
    </source>
</evidence>